<protein>
    <submittedName>
        <fullName evidence="2">Uncharacterized protein</fullName>
    </submittedName>
</protein>
<reference evidence="3" key="1">
    <citation type="submission" date="2013-09" db="EMBL/GenBank/DDBJ databases">
        <title>The Genome Sequence of Anopheles maculatus species B.</title>
        <authorList>
            <consortium name="The Broad Institute Genomics Platform"/>
            <person name="Neafsey D.E."/>
            <person name="Besansky N."/>
            <person name="Howell P."/>
            <person name="Walton C."/>
            <person name="Young S.K."/>
            <person name="Zeng Q."/>
            <person name="Gargeya S."/>
            <person name="Fitzgerald M."/>
            <person name="Haas B."/>
            <person name="Abouelleil A."/>
            <person name="Allen A.W."/>
            <person name="Alvarado L."/>
            <person name="Arachchi H.M."/>
            <person name="Berlin A.M."/>
            <person name="Chapman S.B."/>
            <person name="Gainer-Dewar J."/>
            <person name="Goldberg J."/>
            <person name="Griggs A."/>
            <person name="Gujja S."/>
            <person name="Hansen M."/>
            <person name="Howarth C."/>
            <person name="Imamovic A."/>
            <person name="Ireland A."/>
            <person name="Larimer J."/>
            <person name="McCowan C."/>
            <person name="Murphy C."/>
            <person name="Pearson M."/>
            <person name="Poon T.W."/>
            <person name="Priest M."/>
            <person name="Roberts A."/>
            <person name="Saif S."/>
            <person name="Shea T."/>
            <person name="Sisk P."/>
            <person name="Sykes S."/>
            <person name="Wortman J."/>
            <person name="Nusbaum C."/>
            <person name="Birren B."/>
        </authorList>
    </citation>
    <scope>NUCLEOTIDE SEQUENCE [LARGE SCALE GENOMIC DNA]</scope>
    <source>
        <strain evidence="3">maculatus3</strain>
    </source>
</reference>
<feature type="compositionally biased region" description="Basic and acidic residues" evidence="1">
    <location>
        <begin position="1"/>
        <end position="16"/>
    </location>
</feature>
<evidence type="ECO:0000313" key="2">
    <source>
        <dbReference type="EnsemblMetazoa" id="AMAM006820-PA"/>
    </source>
</evidence>
<reference evidence="2" key="2">
    <citation type="submission" date="2020-05" db="UniProtKB">
        <authorList>
            <consortium name="EnsemblMetazoa"/>
        </authorList>
    </citation>
    <scope>IDENTIFICATION</scope>
    <source>
        <strain evidence="2">maculatus3</strain>
    </source>
</reference>
<sequence>MKQTPESDRSDSRSCRIDSGLDSGLNPSRMFASTGFDRSQPDSMFRIQSECSGFNRSTSELRSAPDSIGVLRSSGVESGILSDSESVFNMWIRSGFVNPLRSSHH</sequence>
<evidence type="ECO:0000313" key="3">
    <source>
        <dbReference type="Proteomes" id="UP000075901"/>
    </source>
</evidence>
<name>A0A182SHD2_9DIPT</name>
<keyword evidence="3" id="KW-1185">Reference proteome</keyword>
<proteinExistence type="predicted"/>
<feature type="region of interest" description="Disordered" evidence="1">
    <location>
        <begin position="1"/>
        <end position="37"/>
    </location>
</feature>
<accession>A0A182SHD2</accession>
<organism evidence="2 3">
    <name type="scientific">Anopheles maculatus</name>
    <dbReference type="NCBI Taxonomy" id="74869"/>
    <lineage>
        <taxon>Eukaryota</taxon>
        <taxon>Metazoa</taxon>
        <taxon>Ecdysozoa</taxon>
        <taxon>Arthropoda</taxon>
        <taxon>Hexapoda</taxon>
        <taxon>Insecta</taxon>
        <taxon>Pterygota</taxon>
        <taxon>Neoptera</taxon>
        <taxon>Endopterygota</taxon>
        <taxon>Diptera</taxon>
        <taxon>Nematocera</taxon>
        <taxon>Culicoidea</taxon>
        <taxon>Culicidae</taxon>
        <taxon>Anophelinae</taxon>
        <taxon>Anopheles</taxon>
        <taxon>Anopheles maculatus group</taxon>
    </lineage>
</organism>
<dbReference type="Proteomes" id="UP000075901">
    <property type="component" value="Unassembled WGS sequence"/>
</dbReference>
<dbReference type="EnsemblMetazoa" id="AMAM006820-RA">
    <property type="protein sequence ID" value="AMAM006820-PA"/>
    <property type="gene ID" value="AMAM006820"/>
</dbReference>
<dbReference type="AlphaFoldDB" id="A0A182SHD2"/>
<evidence type="ECO:0000256" key="1">
    <source>
        <dbReference type="SAM" id="MobiDB-lite"/>
    </source>
</evidence>
<dbReference type="VEuPathDB" id="VectorBase:AMAM006820"/>